<dbReference type="Pfam" id="PF03652">
    <property type="entry name" value="RuvX"/>
    <property type="match status" value="1"/>
</dbReference>
<dbReference type="Proteomes" id="UP000247152">
    <property type="component" value="Unassembled WGS sequence"/>
</dbReference>
<dbReference type="RefSeq" id="WP_110142897.1">
    <property type="nucleotide sequence ID" value="NZ_QHJG01000019.1"/>
</dbReference>
<evidence type="ECO:0000256" key="2">
    <source>
        <dbReference type="ARBA" id="ARBA00022517"/>
    </source>
</evidence>
<evidence type="ECO:0000256" key="4">
    <source>
        <dbReference type="ARBA" id="ARBA00022801"/>
    </source>
</evidence>
<dbReference type="EMBL" id="RZGX01000018">
    <property type="protein sequence ID" value="RUR21260.1"/>
    <property type="molecule type" value="Genomic_DNA"/>
</dbReference>
<comment type="subcellular location">
    <subcellularLocation>
        <location evidence="5">Cytoplasm</location>
    </subcellularLocation>
</comment>
<reference evidence="8 10" key="2">
    <citation type="submission" date="2018-12" db="EMBL/GenBank/DDBJ databases">
        <title>Legionella sp,whole genome shotgun sequence.</title>
        <authorList>
            <person name="Wu H."/>
        </authorList>
    </citation>
    <scope>NUCLEOTIDE SEQUENCE [LARGE SCALE GENOMIC DNA]</scope>
    <source>
        <strain evidence="10">km489</strain>
        <strain evidence="8">Km489</strain>
    </source>
</reference>
<dbReference type="InterPro" id="IPR006641">
    <property type="entry name" value="YqgF/RNaseH-like_dom"/>
</dbReference>
<sequence>MPSPVFLGFDFGYKRIGLAVGQQLTCSASPLATLNARLGVPDWNAVAKVIAEWSPQGLIVGIPTCIDGSELYTTSAARRFAKELRKRFSLPVHLVDERLSTVEAREQLFAQGGYRKIKQSEVDSIAACVILEQWLQYPE</sequence>
<dbReference type="GO" id="GO:0000967">
    <property type="term" value="P:rRNA 5'-end processing"/>
    <property type="evidence" value="ECO:0007669"/>
    <property type="project" value="UniProtKB-UniRule"/>
</dbReference>
<keyword evidence="3 5" id="KW-0540">Nuclease</keyword>
<reference evidence="7 9" key="1">
    <citation type="submission" date="2018-05" db="EMBL/GenBank/DDBJ databases">
        <title>Legionella qingyii sp.nov., whole genome shotgun sequence.</title>
        <authorList>
            <person name="Wu H."/>
            <person name="Zhu Q."/>
            <person name="Hu C."/>
        </authorList>
    </citation>
    <scope>NUCLEOTIDE SEQUENCE [LARGE SCALE GENOMIC DNA]</scope>
    <source>
        <strain evidence="7 9">HEB18</strain>
    </source>
</reference>
<protein>
    <recommendedName>
        <fullName evidence="5">Putative pre-16S rRNA nuclease</fullName>
        <ecNumber evidence="5">3.1.-.-</ecNumber>
    </recommendedName>
</protein>
<dbReference type="InterPro" id="IPR037027">
    <property type="entry name" value="YqgF/RNaseH-like_dom_sf"/>
</dbReference>
<dbReference type="SMART" id="SM00732">
    <property type="entry name" value="YqgFc"/>
    <property type="match status" value="1"/>
</dbReference>
<evidence type="ECO:0000259" key="6">
    <source>
        <dbReference type="SMART" id="SM00732"/>
    </source>
</evidence>
<organism evidence="7 9">
    <name type="scientific">Legionella qingyii</name>
    <dbReference type="NCBI Taxonomy" id="2184757"/>
    <lineage>
        <taxon>Bacteria</taxon>
        <taxon>Pseudomonadati</taxon>
        <taxon>Pseudomonadota</taxon>
        <taxon>Gammaproteobacteria</taxon>
        <taxon>Legionellales</taxon>
        <taxon>Legionellaceae</taxon>
        <taxon>Legionella</taxon>
    </lineage>
</organism>
<gene>
    <name evidence="8" type="primary">ruvX</name>
    <name evidence="7" type="ORF">DGG96_11955</name>
    <name evidence="8" type="ORF">ELY20_13220</name>
</gene>
<comment type="function">
    <text evidence="5">Could be a nuclease involved in processing of the 5'-end of pre-16S rRNA.</text>
</comment>
<dbReference type="HAMAP" id="MF_00651">
    <property type="entry name" value="Nuclease_YqgF"/>
    <property type="match status" value="1"/>
</dbReference>
<dbReference type="OrthoDB" id="9796140at2"/>
<evidence type="ECO:0000313" key="7">
    <source>
        <dbReference type="EMBL" id="PWY55339.1"/>
    </source>
</evidence>
<dbReference type="GO" id="GO:0005829">
    <property type="term" value="C:cytosol"/>
    <property type="evidence" value="ECO:0007669"/>
    <property type="project" value="TreeGrafter"/>
</dbReference>
<dbReference type="PANTHER" id="PTHR33317">
    <property type="entry name" value="POLYNUCLEOTIDYL TRANSFERASE, RIBONUCLEASE H-LIKE SUPERFAMILY PROTEIN"/>
    <property type="match status" value="1"/>
</dbReference>
<evidence type="ECO:0000313" key="8">
    <source>
        <dbReference type="EMBL" id="RUR21260.1"/>
    </source>
</evidence>
<keyword evidence="2 5" id="KW-0690">Ribosome biogenesis</keyword>
<evidence type="ECO:0000256" key="1">
    <source>
        <dbReference type="ARBA" id="ARBA00022490"/>
    </source>
</evidence>
<keyword evidence="10" id="KW-1185">Reference proteome</keyword>
<dbReference type="InterPro" id="IPR005227">
    <property type="entry name" value="YqgF"/>
</dbReference>
<name>A0A317U1V2_9GAMM</name>
<dbReference type="SUPFAM" id="SSF53098">
    <property type="entry name" value="Ribonuclease H-like"/>
    <property type="match status" value="1"/>
</dbReference>
<dbReference type="PANTHER" id="PTHR33317:SF4">
    <property type="entry name" value="POLYNUCLEOTIDYL TRANSFERASE, RIBONUCLEASE H-LIKE SUPERFAMILY PROTEIN"/>
    <property type="match status" value="1"/>
</dbReference>
<dbReference type="GO" id="GO:0004518">
    <property type="term" value="F:nuclease activity"/>
    <property type="evidence" value="ECO:0007669"/>
    <property type="project" value="UniProtKB-KW"/>
</dbReference>
<evidence type="ECO:0000256" key="3">
    <source>
        <dbReference type="ARBA" id="ARBA00022722"/>
    </source>
</evidence>
<feature type="domain" description="YqgF/RNase H-like" evidence="6">
    <location>
        <begin position="4"/>
        <end position="104"/>
    </location>
</feature>
<evidence type="ECO:0000256" key="5">
    <source>
        <dbReference type="HAMAP-Rule" id="MF_00651"/>
    </source>
</evidence>
<dbReference type="Gene3D" id="3.30.420.140">
    <property type="entry name" value="YqgF/RNase H-like domain"/>
    <property type="match status" value="1"/>
</dbReference>
<dbReference type="EC" id="3.1.-.-" evidence="5"/>
<accession>A0A317U1V2</accession>
<dbReference type="NCBIfam" id="TIGR00250">
    <property type="entry name" value="RNAse_H_YqgF"/>
    <property type="match status" value="1"/>
</dbReference>
<dbReference type="InterPro" id="IPR012337">
    <property type="entry name" value="RNaseH-like_sf"/>
</dbReference>
<keyword evidence="1 5" id="KW-0963">Cytoplasm</keyword>
<evidence type="ECO:0000313" key="9">
    <source>
        <dbReference type="Proteomes" id="UP000247152"/>
    </source>
</evidence>
<dbReference type="EMBL" id="QHJG01000019">
    <property type="protein sequence ID" value="PWY55339.1"/>
    <property type="molecule type" value="Genomic_DNA"/>
</dbReference>
<evidence type="ECO:0000313" key="10">
    <source>
        <dbReference type="Proteomes" id="UP000287374"/>
    </source>
</evidence>
<comment type="similarity">
    <text evidence="5">Belongs to the YqgF HJR family.</text>
</comment>
<dbReference type="Proteomes" id="UP000287374">
    <property type="component" value="Unassembled WGS sequence"/>
</dbReference>
<dbReference type="AlphaFoldDB" id="A0A317U1V2"/>
<dbReference type="CDD" id="cd16964">
    <property type="entry name" value="YqgF"/>
    <property type="match status" value="1"/>
</dbReference>
<proteinExistence type="inferred from homology"/>
<keyword evidence="4 5" id="KW-0378">Hydrolase</keyword>
<comment type="caution">
    <text evidence="7">The sequence shown here is derived from an EMBL/GenBank/DDBJ whole genome shotgun (WGS) entry which is preliminary data.</text>
</comment>
<dbReference type="GO" id="GO:0016788">
    <property type="term" value="F:hydrolase activity, acting on ester bonds"/>
    <property type="evidence" value="ECO:0007669"/>
    <property type="project" value="UniProtKB-UniRule"/>
</dbReference>